<keyword evidence="3" id="KW-1185">Reference proteome</keyword>
<protein>
    <recommendedName>
        <fullName evidence="4">Lipoprotein</fullName>
    </recommendedName>
</protein>
<feature type="chain" id="PRO_5002517406" description="Lipoprotein" evidence="1">
    <location>
        <begin position="23"/>
        <end position="173"/>
    </location>
</feature>
<evidence type="ECO:0000313" key="2">
    <source>
        <dbReference type="EMBL" id="AKH16009.1"/>
    </source>
</evidence>
<organism evidence="2 3">
    <name type="scientific">Deinococcus soli</name>
    <name type="common">ex Cha et al. 2016</name>
    <dbReference type="NCBI Taxonomy" id="1309411"/>
    <lineage>
        <taxon>Bacteria</taxon>
        <taxon>Thermotogati</taxon>
        <taxon>Deinococcota</taxon>
        <taxon>Deinococci</taxon>
        <taxon>Deinococcales</taxon>
        <taxon>Deinococcaceae</taxon>
        <taxon>Deinococcus</taxon>
    </lineage>
</organism>
<name>A0A0F7JL03_9DEIO</name>
<feature type="signal peptide" evidence="1">
    <location>
        <begin position="1"/>
        <end position="22"/>
    </location>
</feature>
<dbReference type="Proteomes" id="UP000034024">
    <property type="component" value="Chromosome"/>
</dbReference>
<accession>A0A0F7JL03</accession>
<dbReference type="PATRIC" id="fig|1309411.5.peg.406"/>
<proteinExistence type="predicted"/>
<dbReference type="KEGG" id="dch:SY84_01925"/>
<dbReference type="RefSeq" id="WP_046842585.1">
    <property type="nucleotide sequence ID" value="NZ_CP011389.1"/>
</dbReference>
<dbReference type="OrthoDB" id="73066at2"/>
<dbReference type="EMBL" id="CP011389">
    <property type="protein sequence ID" value="AKH16009.1"/>
    <property type="molecule type" value="Genomic_DNA"/>
</dbReference>
<evidence type="ECO:0000313" key="3">
    <source>
        <dbReference type="Proteomes" id="UP000034024"/>
    </source>
</evidence>
<evidence type="ECO:0008006" key="4">
    <source>
        <dbReference type="Google" id="ProtNLM"/>
    </source>
</evidence>
<dbReference type="PROSITE" id="PS51257">
    <property type="entry name" value="PROKAR_LIPOPROTEIN"/>
    <property type="match status" value="1"/>
</dbReference>
<keyword evidence="1" id="KW-0732">Signal</keyword>
<evidence type="ECO:0000256" key="1">
    <source>
        <dbReference type="SAM" id="SignalP"/>
    </source>
</evidence>
<reference evidence="2 3" key="1">
    <citation type="submission" date="2015-01" db="EMBL/GenBank/DDBJ databases">
        <title>Deinococcus soli/N5/whole genome sequencing.</title>
        <authorList>
            <person name="Kim M.K."/>
            <person name="Srinivasan S."/>
            <person name="Lee J.-J."/>
        </authorList>
    </citation>
    <scope>NUCLEOTIDE SEQUENCE [LARGE SCALE GENOMIC DNA]</scope>
    <source>
        <strain evidence="2 3">N5</strain>
    </source>
</reference>
<gene>
    <name evidence="2" type="ORF">SY84_01925</name>
</gene>
<sequence length="173" mass="17618">MTRLLPLTTLYPATLFLPLLLAACGGGGTSTPGPTPTPGNAITTRLAACPVVNTSSDPAASSCLAGTYAGQTLSGAACALTVAADGAYTFTSPTLTYSFTPTPQAIRVFGRQALPDLNQVIWLIDDPLTATEPKELDLHATWGRGAPSVKLDIQGTKRLAGGGSTSVTCTVPL</sequence>
<dbReference type="AlphaFoldDB" id="A0A0F7JL03"/>